<dbReference type="Proteomes" id="UP001152523">
    <property type="component" value="Unassembled WGS sequence"/>
</dbReference>
<reference evidence="1" key="1">
    <citation type="submission" date="2022-07" db="EMBL/GenBank/DDBJ databases">
        <authorList>
            <person name="Macas J."/>
            <person name="Novak P."/>
            <person name="Neumann P."/>
        </authorList>
    </citation>
    <scope>NUCLEOTIDE SEQUENCE</scope>
</reference>
<gene>
    <name evidence="1" type="ORF">CEPIT_LOCUS17164</name>
</gene>
<evidence type="ECO:0000313" key="2">
    <source>
        <dbReference type="Proteomes" id="UP001152523"/>
    </source>
</evidence>
<proteinExistence type="predicted"/>
<sequence>MELGERKGEIYQEEDESPLRLGIDHIYTHTPRKYNFTLRKNKRAEEKRGSLHIFGYFSVTELFLSRALPLPIFSLNASPVFRRFQFRNWGARFQRTRKSSEFRYNCGD</sequence>
<keyword evidence="2" id="KW-1185">Reference proteome</keyword>
<evidence type="ECO:0000313" key="1">
    <source>
        <dbReference type="EMBL" id="CAH9105328.1"/>
    </source>
</evidence>
<dbReference type="EMBL" id="CAMAPF010000131">
    <property type="protein sequence ID" value="CAH9105328.1"/>
    <property type="molecule type" value="Genomic_DNA"/>
</dbReference>
<accession>A0AAV0DRC0</accession>
<protein>
    <submittedName>
        <fullName evidence="1">Uncharacterized protein</fullName>
    </submittedName>
</protein>
<name>A0AAV0DRC0_9ASTE</name>
<dbReference type="AlphaFoldDB" id="A0AAV0DRC0"/>
<comment type="caution">
    <text evidence="1">The sequence shown here is derived from an EMBL/GenBank/DDBJ whole genome shotgun (WGS) entry which is preliminary data.</text>
</comment>
<organism evidence="1 2">
    <name type="scientific">Cuscuta epithymum</name>
    <dbReference type="NCBI Taxonomy" id="186058"/>
    <lineage>
        <taxon>Eukaryota</taxon>
        <taxon>Viridiplantae</taxon>
        <taxon>Streptophyta</taxon>
        <taxon>Embryophyta</taxon>
        <taxon>Tracheophyta</taxon>
        <taxon>Spermatophyta</taxon>
        <taxon>Magnoliopsida</taxon>
        <taxon>eudicotyledons</taxon>
        <taxon>Gunneridae</taxon>
        <taxon>Pentapetalae</taxon>
        <taxon>asterids</taxon>
        <taxon>lamiids</taxon>
        <taxon>Solanales</taxon>
        <taxon>Convolvulaceae</taxon>
        <taxon>Cuscuteae</taxon>
        <taxon>Cuscuta</taxon>
        <taxon>Cuscuta subgen. Cuscuta</taxon>
    </lineage>
</organism>